<evidence type="ECO:0000256" key="1">
    <source>
        <dbReference type="ARBA" id="ARBA00022614"/>
    </source>
</evidence>
<dbReference type="InterPro" id="IPR036859">
    <property type="entry name" value="CAP-Gly_dom_sf"/>
</dbReference>
<evidence type="ECO:0000259" key="4">
    <source>
        <dbReference type="PROSITE" id="PS50245"/>
    </source>
</evidence>
<dbReference type="EMBL" id="KI669493">
    <property type="protein sequence ID" value="OCF37172.1"/>
    <property type="molecule type" value="Genomic_DNA"/>
</dbReference>
<dbReference type="Pfam" id="PF01302">
    <property type="entry name" value="CAP_GLY"/>
    <property type="match status" value="1"/>
</dbReference>
<evidence type="ECO:0000256" key="3">
    <source>
        <dbReference type="SAM" id="MobiDB-lite"/>
    </source>
</evidence>
<dbReference type="SUPFAM" id="SSF52047">
    <property type="entry name" value="RNI-like"/>
    <property type="match status" value="1"/>
</dbReference>
<dbReference type="InterPro" id="IPR000938">
    <property type="entry name" value="CAP-Gly_domain"/>
</dbReference>
<dbReference type="InterPro" id="IPR032675">
    <property type="entry name" value="LRR_dom_sf"/>
</dbReference>
<dbReference type="Proteomes" id="UP000092666">
    <property type="component" value="Unassembled WGS sequence"/>
</dbReference>
<dbReference type="PROSITE" id="PS50245">
    <property type="entry name" value="CAP_GLY_2"/>
    <property type="match status" value="1"/>
</dbReference>
<accession>A0A1B9H1M3</accession>
<reference evidence="6" key="2">
    <citation type="submission" date="2013-12" db="EMBL/GenBank/DDBJ databases">
        <title>Evolution of pathogenesis and genome organization in the Tremellales.</title>
        <authorList>
            <person name="Cuomo C."/>
            <person name="Litvintseva A."/>
            <person name="Heitman J."/>
            <person name="Chen Y."/>
            <person name="Sun S."/>
            <person name="Springer D."/>
            <person name="Dromer F."/>
            <person name="Young S."/>
            <person name="Zeng Q."/>
            <person name="Chapman S."/>
            <person name="Gujja S."/>
            <person name="Saif S."/>
            <person name="Birren B."/>
        </authorList>
    </citation>
    <scope>NUCLEOTIDE SEQUENCE [LARGE SCALE GENOMIC DNA]</scope>
    <source>
        <strain evidence="6">BCC8398</strain>
    </source>
</reference>
<dbReference type="GO" id="GO:0005737">
    <property type="term" value="C:cytoplasm"/>
    <property type="evidence" value="ECO:0007669"/>
    <property type="project" value="TreeGrafter"/>
</dbReference>
<feature type="region of interest" description="Disordered" evidence="3">
    <location>
        <begin position="46"/>
        <end position="81"/>
    </location>
</feature>
<keyword evidence="6" id="KW-1185">Reference proteome</keyword>
<sequence length="674" mass="74226">MARSQDAAGDQAVPRPSTSRYTVGHRYLHAKTRYPLTVRYIGPLPPPSGSTPSCSATALSSEVPAAESAPSNPPSSSPSEQIWLGVEYDDPAYGKGHDGLYKDVRVFHASQQGSAAFIKLAGEPLLKGNTLMESIEERYGSILVRSDAPQAGLSDATVNFEAGTEHQTTNTSSSNTGRAGESIVLGSSNANIIVQAPNISSVKQRVGRLEKIRNMGFEEEWIACLGGDDQPGLKQELKRRMGALRWLNLSRNLIPSWHEVASIVDCFTGLEALTLNHSRLQKLSVDNNNLRPSQPDKPLDETFGKLKELHLSDCRLTWDETCAIVKLFPNLEILHLEANRPLDRLTRSLGRLENLKELRLSGCPTSTWEGVISSLVSLPSLDSLDLSYTPIGRIEPGSEQLHNVKSFTLLSSSLRTWSDLDHLANQFPNLTNLRFSLSESYPQDGQLTKDEKDLRSICIAKFPHITTFNSTVISASERRDSEVFYVGYVRKSVAAMMAFSRVAFQAQDQPQGQESGAKESDWGRWDELITKHGLAQNEATKAVKAGLKGKMITLNVHTPDRLEPTTISILPSAPISLLHRKITKALNGTAYKRRWTGETTSHTLWTVVYPDGDAEHGQKPGVPEKAVKVCSQDDTGSFFKTKTKTRPQARDVGWWFVDGDGIWAEEAPPDSDSE</sequence>
<evidence type="ECO:0000256" key="2">
    <source>
        <dbReference type="ARBA" id="ARBA00022737"/>
    </source>
</evidence>
<dbReference type="PANTHER" id="PTHR48051">
    <property type="match status" value="1"/>
</dbReference>
<protein>
    <recommendedName>
        <fullName evidence="4">CAP-Gly domain-containing protein</fullName>
    </recommendedName>
</protein>
<dbReference type="InterPro" id="IPR050216">
    <property type="entry name" value="LRR_domain-containing"/>
</dbReference>
<dbReference type="STRING" id="1296120.A0A1B9H1M3"/>
<organism evidence="5 6">
    <name type="scientific">Kwoniella heveanensis BCC8398</name>
    <dbReference type="NCBI Taxonomy" id="1296120"/>
    <lineage>
        <taxon>Eukaryota</taxon>
        <taxon>Fungi</taxon>
        <taxon>Dikarya</taxon>
        <taxon>Basidiomycota</taxon>
        <taxon>Agaricomycotina</taxon>
        <taxon>Tremellomycetes</taxon>
        <taxon>Tremellales</taxon>
        <taxon>Cryptococcaceae</taxon>
        <taxon>Kwoniella</taxon>
    </lineage>
</organism>
<dbReference type="SUPFAM" id="SSF74924">
    <property type="entry name" value="Cap-Gly domain"/>
    <property type="match status" value="1"/>
</dbReference>
<name>A0A1B9H1M3_9TREE</name>
<feature type="domain" description="CAP-Gly" evidence="4">
    <location>
        <begin position="74"/>
        <end position="119"/>
    </location>
</feature>
<keyword evidence="2" id="KW-0677">Repeat</keyword>
<evidence type="ECO:0000313" key="5">
    <source>
        <dbReference type="EMBL" id="OCF37172.1"/>
    </source>
</evidence>
<feature type="compositionally biased region" description="Low complexity" evidence="3">
    <location>
        <begin position="50"/>
        <end position="70"/>
    </location>
</feature>
<dbReference type="Gene3D" id="2.30.30.190">
    <property type="entry name" value="CAP Gly-rich-like domain"/>
    <property type="match status" value="1"/>
</dbReference>
<dbReference type="AlphaFoldDB" id="A0A1B9H1M3"/>
<dbReference type="Gene3D" id="3.80.10.10">
    <property type="entry name" value="Ribonuclease Inhibitor"/>
    <property type="match status" value="2"/>
</dbReference>
<evidence type="ECO:0000313" key="6">
    <source>
        <dbReference type="Proteomes" id="UP000092666"/>
    </source>
</evidence>
<gene>
    <name evidence="5" type="ORF">I316_01079</name>
</gene>
<proteinExistence type="predicted"/>
<dbReference type="PANTHER" id="PTHR48051:SF1">
    <property type="entry name" value="RAS SUPPRESSOR PROTEIN 1"/>
    <property type="match status" value="1"/>
</dbReference>
<reference evidence="5 6" key="1">
    <citation type="submission" date="2013-07" db="EMBL/GenBank/DDBJ databases">
        <title>The Genome Sequence of Cryptococcus heveanensis BCC8398.</title>
        <authorList>
            <consortium name="The Broad Institute Genome Sequencing Platform"/>
            <person name="Cuomo C."/>
            <person name="Litvintseva A."/>
            <person name="Chen Y."/>
            <person name="Heitman J."/>
            <person name="Sun S."/>
            <person name="Springer D."/>
            <person name="Dromer F."/>
            <person name="Young S.K."/>
            <person name="Zeng Q."/>
            <person name="Gargeya S."/>
            <person name="Fitzgerald M."/>
            <person name="Abouelleil A."/>
            <person name="Alvarado L."/>
            <person name="Berlin A.M."/>
            <person name="Chapman S.B."/>
            <person name="Dewar J."/>
            <person name="Goldberg J."/>
            <person name="Griggs A."/>
            <person name="Gujja S."/>
            <person name="Hansen M."/>
            <person name="Howarth C."/>
            <person name="Imamovic A."/>
            <person name="Larimer J."/>
            <person name="McCowan C."/>
            <person name="Murphy C."/>
            <person name="Pearson M."/>
            <person name="Priest M."/>
            <person name="Roberts A."/>
            <person name="Saif S."/>
            <person name="Shea T."/>
            <person name="Sykes S."/>
            <person name="Wortman J."/>
            <person name="Nusbaum C."/>
            <person name="Birren B."/>
        </authorList>
    </citation>
    <scope>NUCLEOTIDE SEQUENCE [LARGE SCALE GENOMIC DNA]</scope>
    <source>
        <strain evidence="5 6">BCC8398</strain>
    </source>
</reference>
<dbReference type="SMART" id="SM01052">
    <property type="entry name" value="CAP_GLY"/>
    <property type="match status" value="1"/>
</dbReference>
<keyword evidence="1" id="KW-0433">Leucine-rich repeat</keyword>
<feature type="region of interest" description="Disordered" evidence="3">
    <location>
        <begin position="1"/>
        <end position="24"/>
    </location>
</feature>
<dbReference type="OrthoDB" id="5273213at2759"/>